<comment type="caution">
    <text evidence="2">The sequence shown here is derived from an EMBL/GenBank/DDBJ whole genome shotgun (WGS) entry which is preliminary data.</text>
</comment>
<evidence type="ECO:0000259" key="1">
    <source>
        <dbReference type="Pfam" id="PF13439"/>
    </source>
</evidence>
<keyword evidence="3" id="KW-1185">Reference proteome</keyword>
<name>A0A1Q5PBF2_9BACT</name>
<evidence type="ECO:0000313" key="3">
    <source>
        <dbReference type="Proteomes" id="UP000186551"/>
    </source>
</evidence>
<dbReference type="GO" id="GO:0016757">
    <property type="term" value="F:glycosyltransferase activity"/>
    <property type="evidence" value="ECO:0007669"/>
    <property type="project" value="TreeGrafter"/>
</dbReference>
<accession>A0A1Q5PBF2</accession>
<dbReference type="STRING" id="1797110.A3841_00995"/>
<dbReference type="PANTHER" id="PTHR45947">
    <property type="entry name" value="SULFOQUINOVOSYL TRANSFERASE SQD2"/>
    <property type="match status" value="1"/>
</dbReference>
<feature type="domain" description="Glycosyltransferase subfamily 4-like N-terminal" evidence="1">
    <location>
        <begin position="38"/>
        <end position="142"/>
    </location>
</feature>
<dbReference type="GO" id="GO:0016787">
    <property type="term" value="F:hydrolase activity"/>
    <property type="evidence" value="ECO:0007669"/>
    <property type="project" value="UniProtKB-KW"/>
</dbReference>
<protein>
    <submittedName>
        <fullName evidence="2">Glycoside hydrolase</fullName>
    </submittedName>
</protein>
<dbReference type="InterPro" id="IPR028098">
    <property type="entry name" value="Glyco_trans_4-like_N"/>
</dbReference>
<dbReference type="AlphaFoldDB" id="A0A1Q5PBF2"/>
<dbReference type="RefSeq" id="WP_073852892.1">
    <property type="nucleotide sequence ID" value="NZ_LVWA01000008.1"/>
</dbReference>
<gene>
    <name evidence="2" type="ORF">A3841_00995</name>
</gene>
<dbReference type="Proteomes" id="UP000186551">
    <property type="component" value="Unassembled WGS sequence"/>
</dbReference>
<dbReference type="Gene3D" id="3.40.50.2000">
    <property type="entry name" value="Glycogen Phosphorylase B"/>
    <property type="match status" value="2"/>
</dbReference>
<dbReference type="Pfam" id="PF13692">
    <property type="entry name" value="Glyco_trans_1_4"/>
    <property type="match status" value="1"/>
</dbReference>
<dbReference type="OrthoDB" id="9792269at2"/>
<dbReference type="Pfam" id="PF13439">
    <property type="entry name" value="Glyco_transf_4"/>
    <property type="match status" value="1"/>
</dbReference>
<dbReference type="InterPro" id="IPR050194">
    <property type="entry name" value="Glycosyltransferase_grp1"/>
</dbReference>
<sequence length="318" mass="35881">MNVLFISRSKTGRPHPFVEEQAIALEHAAGIKIEHFLVRSNGLKGYTKAAYGLYHHLKRHPVDLIHAHYGLSGLLAVLSRLLFRHNLKIIITYHGSDINKPSERRFSLLASRLADHNILVSSKMLSYITARSTVLPCGTNTEIDLVYRDPARAHYGWGANDFVILFASRFDLPVKDPEFALEVVKAFSEETTRSVKFLELKGYSREQVTKLMQAADALLMCSKTEGSPQVIKEAIVNALPVIANDVGDVKLICGQVDHCFIVPKSMEAYVERLHMLSKTFPRIQNREPVLTQYSNKYISEKLLSIYERVLLKPVPVLS</sequence>
<proteinExistence type="predicted"/>
<keyword evidence="2" id="KW-0378">Hydrolase</keyword>
<evidence type="ECO:0000313" key="2">
    <source>
        <dbReference type="EMBL" id="OKL39556.1"/>
    </source>
</evidence>
<dbReference type="SUPFAM" id="SSF53756">
    <property type="entry name" value="UDP-Glycosyltransferase/glycogen phosphorylase"/>
    <property type="match status" value="1"/>
</dbReference>
<organism evidence="2 3">
    <name type="scientific">Pontibacter flavimaris</name>
    <dbReference type="NCBI Taxonomy" id="1797110"/>
    <lineage>
        <taxon>Bacteria</taxon>
        <taxon>Pseudomonadati</taxon>
        <taxon>Bacteroidota</taxon>
        <taxon>Cytophagia</taxon>
        <taxon>Cytophagales</taxon>
        <taxon>Hymenobacteraceae</taxon>
        <taxon>Pontibacter</taxon>
    </lineage>
</organism>
<dbReference type="EMBL" id="LVWA01000008">
    <property type="protein sequence ID" value="OKL39556.1"/>
    <property type="molecule type" value="Genomic_DNA"/>
</dbReference>
<dbReference type="PANTHER" id="PTHR45947:SF3">
    <property type="entry name" value="SULFOQUINOVOSYL TRANSFERASE SQD2"/>
    <property type="match status" value="1"/>
</dbReference>
<reference evidence="2 3" key="1">
    <citation type="submission" date="2016-03" db="EMBL/GenBank/DDBJ databases">
        <title>Genome sequence of Pontibacter sp. nov., of the family cytophagaceae, isolated from marine sediment of the Yellow Sea, China.</title>
        <authorList>
            <person name="Zhang G."/>
            <person name="Zhang R."/>
        </authorList>
    </citation>
    <scope>NUCLEOTIDE SEQUENCE [LARGE SCALE GENOMIC DNA]</scope>
    <source>
        <strain evidence="2 3">S10-8</strain>
    </source>
</reference>